<dbReference type="VEuPathDB" id="FungiDB:PSHT_14538"/>
<dbReference type="InterPro" id="IPR013857">
    <property type="entry name" value="NADH-UbQ_OxRdtase-assoc_prot30"/>
</dbReference>
<sequence>MGSSLSLLITWLTPTYSYTPTASHRQLDKPFVIIFGSVPRSWNIEEWKEVSDKIRGGKSSSTLRYITPYHSSEGVSFEGTLDAATLGGAGFVSQVYHTPFSLLPSGPPISGPGPYSAFFIEVDPLPSTHPSLINKFTFGVKNHNHQGDQSSLIYQCDFTVPLATPQADHNNKLQRLVKVRIPFKELVPTFRGRPSPDHTPFDPALTVSQISLMVRSFFNVQSGNFFLNVHRLGVE</sequence>
<accession>A0A2S4UX96</accession>
<proteinExistence type="predicted"/>
<dbReference type="Proteomes" id="UP000239156">
    <property type="component" value="Unassembled WGS sequence"/>
</dbReference>
<comment type="caution">
    <text evidence="3">The sequence shown here is derived from an EMBL/GenBank/DDBJ whole genome shotgun (WGS) entry which is preliminary data.</text>
</comment>
<feature type="domain" description="NADH:ubiquinone oxidoreductase intermediate-associated protein 30" evidence="2">
    <location>
        <begin position="43"/>
        <end position="96"/>
    </location>
</feature>
<keyword evidence="1" id="KW-0732">Signal</keyword>
<evidence type="ECO:0000259" key="2">
    <source>
        <dbReference type="Pfam" id="PF08547"/>
    </source>
</evidence>
<keyword evidence="4" id="KW-1185">Reference proteome</keyword>
<protein>
    <recommendedName>
        <fullName evidence="2">NADH:ubiquinone oxidoreductase intermediate-associated protein 30 domain-containing protein</fullName>
    </recommendedName>
</protein>
<gene>
    <name evidence="3" type="ORF">PSTT_12154</name>
</gene>
<dbReference type="PANTHER" id="PTHR13194:SF19">
    <property type="entry name" value="NAD(P)-BINDING ROSSMANN-FOLD SUPERFAMILY PROTEIN"/>
    <property type="match status" value="1"/>
</dbReference>
<dbReference type="InterPro" id="IPR039131">
    <property type="entry name" value="NDUFAF1"/>
</dbReference>
<feature type="chain" id="PRO_5015590524" description="NADH:ubiquinone oxidoreductase intermediate-associated protein 30 domain-containing protein" evidence="1">
    <location>
        <begin position="18"/>
        <end position="235"/>
    </location>
</feature>
<feature type="domain" description="NADH:ubiquinone oxidoreductase intermediate-associated protein 30" evidence="2">
    <location>
        <begin position="174"/>
        <end position="229"/>
    </location>
</feature>
<dbReference type="GO" id="GO:0051082">
    <property type="term" value="F:unfolded protein binding"/>
    <property type="evidence" value="ECO:0007669"/>
    <property type="project" value="TreeGrafter"/>
</dbReference>
<organism evidence="3 4">
    <name type="scientific">Puccinia striiformis</name>
    <dbReference type="NCBI Taxonomy" id="27350"/>
    <lineage>
        <taxon>Eukaryota</taxon>
        <taxon>Fungi</taxon>
        <taxon>Dikarya</taxon>
        <taxon>Basidiomycota</taxon>
        <taxon>Pucciniomycotina</taxon>
        <taxon>Pucciniomycetes</taxon>
        <taxon>Pucciniales</taxon>
        <taxon>Pucciniaceae</taxon>
        <taxon>Puccinia</taxon>
    </lineage>
</organism>
<dbReference type="EMBL" id="PKSL01000151">
    <property type="protein sequence ID" value="POW01886.1"/>
    <property type="molecule type" value="Genomic_DNA"/>
</dbReference>
<evidence type="ECO:0000313" key="4">
    <source>
        <dbReference type="Proteomes" id="UP000239156"/>
    </source>
</evidence>
<dbReference type="Pfam" id="PF08547">
    <property type="entry name" value="CIA30"/>
    <property type="match status" value="2"/>
</dbReference>
<dbReference type="GO" id="GO:0010257">
    <property type="term" value="P:NADH dehydrogenase complex assembly"/>
    <property type="evidence" value="ECO:0007669"/>
    <property type="project" value="TreeGrafter"/>
</dbReference>
<feature type="signal peptide" evidence="1">
    <location>
        <begin position="1"/>
        <end position="17"/>
    </location>
</feature>
<reference evidence="3" key="1">
    <citation type="submission" date="2017-12" db="EMBL/GenBank/DDBJ databases">
        <title>Gene loss provides genomic basis for host adaptation in cereal stripe rust fungi.</title>
        <authorList>
            <person name="Xia C."/>
        </authorList>
    </citation>
    <scope>NUCLEOTIDE SEQUENCE [LARGE SCALE GENOMIC DNA]</scope>
    <source>
        <strain evidence="3">93-210</strain>
    </source>
</reference>
<name>A0A2S4UX96_9BASI</name>
<dbReference type="AlphaFoldDB" id="A0A2S4UX96"/>
<evidence type="ECO:0000313" key="3">
    <source>
        <dbReference type="EMBL" id="POW01886.1"/>
    </source>
</evidence>
<dbReference type="PANTHER" id="PTHR13194">
    <property type="entry name" value="COMPLEX I INTERMEDIATE-ASSOCIATED PROTEIN 30"/>
    <property type="match status" value="1"/>
</dbReference>
<dbReference type="VEuPathDB" id="FungiDB:PSTT_12154"/>
<evidence type="ECO:0000256" key="1">
    <source>
        <dbReference type="SAM" id="SignalP"/>
    </source>
</evidence>